<evidence type="ECO:0000256" key="3">
    <source>
        <dbReference type="ARBA" id="ARBA00022679"/>
    </source>
</evidence>
<feature type="domain" description="Peptidase C83" evidence="5">
    <location>
        <begin position="1"/>
        <end position="41"/>
    </location>
</feature>
<keyword evidence="3" id="KW-0808">Transferase</keyword>
<dbReference type="PANTHER" id="PTHR33447:SF2">
    <property type="entry name" value="GLUTATHIONE GAMMA-GLUTAMYLCYSTEINYLTRANSFERASE"/>
    <property type="match status" value="1"/>
</dbReference>
<accession>A0A2K3KPS5</accession>
<comment type="caution">
    <text evidence="6">The sequence shown here is derived from an EMBL/GenBank/DDBJ whole genome shotgun (WGS) entry which is preliminary data.</text>
</comment>
<keyword evidence="2" id="KW-0104">Cadmium</keyword>
<dbReference type="InterPro" id="IPR007719">
    <property type="entry name" value="PCS_N"/>
</dbReference>
<keyword evidence="4" id="KW-0479">Metal-binding</keyword>
<dbReference type="PROSITE" id="PS51443">
    <property type="entry name" value="PCS"/>
    <property type="match status" value="1"/>
</dbReference>
<reference evidence="6 7" key="2">
    <citation type="journal article" date="2017" name="Front. Plant Sci.">
        <title>Gene Classification and Mining of Molecular Markers Useful in Red Clover (Trifolium pratense) Breeding.</title>
        <authorList>
            <person name="Istvanek J."/>
            <person name="Dluhosova J."/>
            <person name="Dluhos P."/>
            <person name="Patkova L."/>
            <person name="Nedelnik J."/>
            <person name="Repkova J."/>
        </authorList>
    </citation>
    <scope>NUCLEOTIDE SEQUENCE [LARGE SCALE GENOMIC DNA]</scope>
    <source>
        <strain evidence="7">cv. Tatra</strain>
        <tissue evidence="6">Young leaves</tissue>
    </source>
</reference>
<evidence type="ECO:0000313" key="6">
    <source>
        <dbReference type="EMBL" id="PNX68266.1"/>
    </source>
</evidence>
<dbReference type="GO" id="GO:0016756">
    <property type="term" value="F:glutathione gamma-glutamylcysteinyltransferase activity"/>
    <property type="evidence" value="ECO:0007669"/>
    <property type="project" value="UniProtKB-EC"/>
</dbReference>
<dbReference type="EC" id="2.3.2.15" evidence="1"/>
<protein>
    <recommendedName>
        <fullName evidence="1">glutathione gamma-glutamylcysteinyltransferase</fullName>
        <ecNumber evidence="1">2.3.2.15</ecNumber>
    </recommendedName>
</protein>
<dbReference type="Proteomes" id="UP000236291">
    <property type="component" value="Unassembled WGS sequence"/>
</dbReference>
<evidence type="ECO:0000313" key="7">
    <source>
        <dbReference type="Proteomes" id="UP000236291"/>
    </source>
</evidence>
<name>A0A2K3KPS5_TRIPR</name>
<dbReference type="Pfam" id="PF05023">
    <property type="entry name" value="Phytochelatin"/>
    <property type="match status" value="1"/>
</dbReference>
<evidence type="ECO:0000256" key="2">
    <source>
        <dbReference type="ARBA" id="ARBA00022539"/>
    </source>
</evidence>
<dbReference type="GO" id="GO:0046938">
    <property type="term" value="P:phytochelatin biosynthetic process"/>
    <property type="evidence" value="ECO:0007669"/>
    <property type="project" value="InterPro"/>
</dbReference>
<dbReference type="AlphaFoldDB" id="A0A2K3KPS5"/>
<reference evidence="6 7" key="1">
    <citation type="journal article" date="2014" name="Am. J. Bot.">
        <title>Genome assembly and annotation for red clover (Trifolium pratense; Fabaceae).</title>
        <authorList>
            <person name="Istvanek J."/>
            <person name="Jaros M."/>
            <person name="Krenek A."/>
            <person name="Repkova J."/>
        </authorList>
    </citation>
    <scope>NUCLEOTIDE SEQUENCE [LARGE SCALE GENOMIC DNA]</scope>
    <source>
        <strain evidence="7">cv. Tatra</strain>
        <tissue evidence="6">Young leaves</tissue>
    </source>
</reference>
<dbReference type="GO" id="GO:0010273">
    <property type="term" value="P:detoxification of copper ion"/>
    <property type="evidence" value="ECO:0007669"/>
    <property type="project" value="TreeGrafter"/>
</dbReference>
<evidence type="ECO:0000259" key="5">
    <source>
        <dbReference type="PROSITE" id="PS51443"/>
    </source>
</evidence>
<proteinExistence type="predicted"/>
<dbReference type="InterPro" id="IPR038156">
    <property type="entry name" value="PCS_N_sf"/>
</dbReference>
<dbReference type="InterPro" id="IPR040409">
    <property type="entry name" value="PCS-like"/>
</dbReference>
<dbReference type="SUPFAM" id="SSF54001">
    <property type="entry name" value="Cysteine proteinases"/>
    <property type="match status" value="1"/>
</dbReference>
<dbReference type="InterPro" id="IPR038765">
    <property type="entry name" value="Papain-like_cys_pep_sf"/>
</dbReference>
<dbReference type="EMBL" id="ASHM01104609">
    <property type="protein sequence ID" value="PNX68266.1"/>
    <property type="molecule type" value="Genomic_DNA"/>
</dbReference>
<evidence type="ECO:0000256" key="1">
    <source>
        <dbReference type="ARBA" id="ARBA00012468"/>
    </source>
</evidence>
<feature type="non-terminal residue" evidence="6">
    <location>
        <position position="41"/>
    </location>
</feature>
<dbReference type="GO" id="GO:0046872">
    <property type="term" value="F:metal ion binding"/>
    <property type="evidence" value="ECO:0007669"/>
    <property type="project" value="UniProtKB-KW"/>
</dbReference>
<dbReference type="Gene3D" id="3.90.70.30">
    <property type="entry name" value="Phytochelatin synthase, N-terminal domain"/>
    <property type="match status" value="1"/>
</dbReference>
<gene>
    <name evidence="6" type="ORF">L195_g056071</name>
</gene>
<evidence type="ECO:0000256" key="4">
    <source>
        <dbReference type="ARBA" id="ARBA00022723"/>
    </source>
</evidence>
<sequence>MEGFPRLVSCFQTQSELGFCGLASLSMVLNALAIDPGRKWK</sequence>
<dbReference type="GO" id="GO:0098849">
    <property type="term" value="P:cellular detoxification of cadmium ion"/>
    <property type="evidence" value="ECO:0007669"/>
    <property type="project" value="TreeGrafter"/>
</dbReference>
<dbReference type="PANTHER" id="PTHR33447">
    <property type="entry name" value="GLUTATHIONE GAMMA-GLUTAMYLCYSTEINYLTRANSFERASE"/>
    <property type="match status" value="1"/>
</dbReference>
<organism evidence="6 7">
    <name type="scientific">Trifolium pratense</name>
    <name type="common">Red clover</name>
    <dbReference type="NCBI Taxonomy" id="57577"/>
    <lineage>
        <taxon>Eukaryota</taxon>
        <taxon>Viridiplantae</taxon>
        <taxon>Streptophyta</taxon>
        <taxon>Embryophyta</taxon>
        <taxon>Tracheophyta</taxon>
        <taxon>Spermatophyta</taxon>
        <taxon>Magnoliopsida</taxon>
        <taxon>eudicotyledons</taxon>
        <taxon>Gunneridae</taxon>
        <taxon>Pentapetalae</taxon>
        <taxon>rosids</taxon>
        <taxon>fabids</taxon>
        <taxon>Fabales</taxon>
        <taxon>Fabaceae</taxon>
        <taxon>Papilionoideae</taxon>
        <taxon>50 kb inversion clade</taxon>
        <taxon>NPAAA clade</taxon>
        <taxon>Hologalegina</taxon>
        <taxon>IRL clade</taxon>
        <taxon>Trifolieae</taxon>
        <taxon>Trifolium</taxon>
    </lineage>
</organism>